<dbReference type="Proteomes" id="UP000635606">
    <property type="component" value="Unassembled WGS sequence"/>
</dbReference>
<reference evidence="1" key="1">
    <citation type="submission" date="2021-01" db="EMBL/GenBank/DDBJ databases">
        <title>Whole genome shotgun sequence of Virgisporangium ochraceum NBRC 16418.</title>
        <authorList>
            <person name="Komaki H."/>
            <person name="Tamura T."/>
        </authorList>
    </citation>
    <scope>NUCLEOTIDE SEQUENCE</scope>
    <source>
        <strain evidence="1">NBRC 16418</strain>
    </source>
</reference>
<comment type="caution">
    <text evidence="1">The sequence shown here is derived from an EMBL/GenBank/DDBJ whole genome shotgun (WGS) entry which is preliminary data.</text>
</comment>
<dbReference type="RefSeq" id="WP_203932380.1">
    <property type="nucleotide sequence ID" value="NZ_BOPH01000102.1"/>
</dbReference>
<evidence type="ECO:0000313" key="2">
    <source>
        <dbReference type="Proteomes" id="UP000635606"/>
    </source>
</evidence>
<evidence type="ECO:0000313" key="1">
    <source>
        <dbReference type="EMBL" id="GIJ72523.1"/>
    </source>
</evidence>
<name>A0A8J4EFC3_9ACTN</name>
<proteinExistence type="predicted"/>
<dbReference type="EMBL" id="BOPH01000102">
    <property type="protein sequence ID" value="GIJ72523.1"/>
    <property type="molecule type" value="Genomic_DNA"/>
</dbReference>
<gene>
    <name evidence="1" type="ORF">Voc01_074400</name>
</gene>
<sequence length="185" mass="20215">MNIDGAVAFFGEFLAVLHEQEVAHLTEPDDEVERRIALTESFLHSAPGAAMSEPFMRPRNLSAADLARTAEQAPTPVRRTVFLVAEYDVPGLGTCFAADVGGGDDSNGIAYERRYWAMEVSGRPRIVAQDSIDPYADGLGWENVMGTVIGSVGEPVAVRALREPVVPRDRDSYRRLASADRAPRR</sequence>
<organism evidence="1 2">
    <name type="scientific">Virgisporangium ochraceum</name>
    <dbReference type="NCBI Taxonomy" id="65505"/>
    <lineage>
        <taxon>Bacteria</taxon>
        <taxon>Bacillati</taxon>
        <taxon>Actinomycetota</taxon>
        <taxon>Actinomycetes</taxon>
        <taxon>Micromonosporales</taxon>
        <taxon>Micromonosporaceae</taxon>
        <taxon>Virgisporangium</taxon>
    </lineage>
</organism>
<accession>A0A8J4EFC3</accession>
<keyword evidence="2" id="KW-1185">Reference proteome</keyword>
<protein>
    <submittedName>
        <fullName evidence="1">Uncharacterized protein</fullName>
    </submittedName>
</protein>
<dbReference type="AlphaFoldDB" id="A0A8J4EFC3"/>